<feature type="domain" description="HSF-type DNA-binding" evidence="6">
    <location>
        <begin position="83"/>
        <end position="184"/>
    </location>
</feature>
<evidence type="ECO:0000256" key="5">
    <source>
        <dbReference type="SAM" id="MobiDB-lite"/>
    </source>
</evidence>
<gene>
    <name evidence="7" type="ORF">HJC23_004310</name>
</gene>
<protein>
    <recommendedName>
        <fullName evidence="6">HSF-type DNA-binding domain-containing protein</fullName>
    </recommendedName>
</protein>
<evidence type="ECO:0000256" key="1">
    <source>
        <dbReference type="ARBA" id="ARBA00004123"/>
    </source>
</evidence>
<evidence type="ECO:0000259" key="6">
    <source>
        <dbReference type="SMART" id="SM00415"/>
    </source>
</evidence>
<organism evidence="7 8">
    <name type="scientific">Cyclotella cryptica</name>
    <dbReference type="NCBI Taxonomy" id="29204"/>
    <lineage>
        <taxon>Eukaryota</taxon>
        <taxon>Sar</taxon>
        <taxon>Stramenopiles</taxon>
        <taxon>Ochrophyta</taxon>
        <taxon>Bacillariophyta</taxon>
        <taxon>Coscinodiscophyceae</taxon>
        <taxon>Thalassiosirophycidae</taxon>
        <taxon>Stephanodiscales</taxon>
        <taxon>Stephanodiscaceae</taxon>
        <taxon>Cyclotella</taxon>
    </lineage>
</organism>
<dbReference type="GO" id="GO:0005634">
    <property type="term" value="C:nucleus"/>
    <property type="evidence" value="ECO:0007669"/>
    <property type="project" value="UniProtKB-SubCell"/>
</dbReference>
<evidence type="ECO:0000256" key="3">
    <source>
        <dbReference type="ARBA" id="ARBA00023242"/>
    </source>
</evidence>
<feature type="compositionally biased region" description="Basic and acidic residues" evidence="5">
    <location>
        <begin position="1"/>
        <end position="10"/>
    </location>
</feature>
<dbReference type="Gene3D" id="1.10.10.10">
    <property type="entry name" value="Winged helix-like DNA-binding domain superfamily/Winged helix DNA-binding domain"/>
    <property type="match status" value="1"/>
</dbReference>
<comment type="similarity">
    <text evidence="4">Belongs to the HSF family.</text>
</comment>
<dbReference type="InterPro" id="IPR000232">
    <property type="entry name" value="HSF_DNA-bd"/>
</dbReference>
<accession>A0ABD3Q363</accession>
<feature type="region of interest" description="Disordered" evidence="5">
    <location>
        <begin position="54"/>
        <end position="85"/>
    </location>
</feature>
<keyword evidence="8" id="KW-1185">Reference proteome</keyword>
<feature type="compositionally biased region" description="Low complexity" evidence="5">
    <location>
        <begin position="54"/>
        <end position="63"/>
    </location>
</feature>
<dbReference type="Proteomes" id="UP001516023">
    <property type="component" value="Unassembled WGS sequence"/>
</dbReference>
<keyword evidence="3" id="KW-0539">Nucleus</keyword>
<proteinExistence type="inferred from homology"/>
<dbReference type="AlphaFoldDB" id="A0ABD3Q363"/>
<dbReference type="GO" id="GO:0003677">
    <property type="term" value="F:DNA binding"/>
    <property type="evidence" value="ECO:0007669"/>
    <property type="project" value="UniProtKB-KW"/>
</dbReference>
<dbReference type="InterPro" id="IPR036388">
    <property type="entry name" value="WH-like_DNA-bd_sf"/>
</dbReference>
<reference evidence="7 8" key="1">
    <citation type="journal article" date="2020" name="G3 (Bethesda)">
        <title>Improved Reference Genome for Cyclotella cryptica CCMP332, a Model for Cell Wall Morphogenesis, Salinity Adaptation, and Lipid Production in Diatoms (Bacillariophyta).</title>
        <authorList>
            <person name="Roberts W.R."/>
            <person name="Downey K.M."/>
            <person name="Ruck E.C."/>
            <person name="Traller J.C."/>
            <person name="Alverson A.J."/>
        </authorList>
    </citation>
    <scope>NUCLEOTIDE SEQUENCE [LARGE SCALE GENOMIC DNA]</scope>
    <source>
        <strain evidence="7 8">CCMP332</strain>
    </source>
</reference>
<sequence length="559" mass="64417">MNDAKTEGHGCGRTSKRALTRENNHDKEAKANIVDHSYYRDYWTKDISEMKTAANADDTASADGGPDNDGESPTKKKRTKESSRLSFPMKLHQILSNPEYGHIIRWMPHGRSWNIYDKDLLATVVCKEHFNHDNFDSFNRSVNGWGFKLTKISALFRAGPDCKSYYHEYFLRGRPELAKLMKRLVNPGRRLPDPKGEPDFYEIAKQYPLPPDQNGEEEDLCDKVKGRELPSCRSLETNAFSTVQQVEVQVPPVQKCPPQIQYSYPPITLSMHQHHPHNYWTPIRRGVAHGNVPYLNTTHEPHPVLHSPSVAGDYPPYGHHHHTYTERVVPPCHYRPLRSNPYDSHYPYHAHQASQHYHYPPRQHTMAAGYGEPIYHKEANDLHLRSQMTHRFDNNFEPILQFGSDNFDSHCAVASVAPSYEESSEYQHQFNGNDTLEAFETKCFESVESAKQSDGEVYLNEVDELLPPVLTTNFTSRNHYEPSLSLPTAPGGNNQVYGRNRSLSVDEWNQFFEDGSHHITNAFAMEQHSFVQKRNFNEHDKELSHNPTTWAPMIMFDHR</sequence>
<dbReference type="SUPFAM" id="SSF46785">
    <property type="entry name" value="Winged helix' DNA-binding domain"/>
    <property type="match status" value="1"/>
</dbReference>
<comment type="subcellular location">
    <subcellularLocation>
        <location evidence="1">Nucleus</location>
    </subcellularLocation>
</comment>
<comment type="caution">
    <text evidence="7">The sequence shown here is derived from an EMBL/GenBank/DDBJ whole genome shotgun (WGS) entry which is preliminary data.</text>
</comment>
<evidence type="ECO:0000313" key="8">
    <source>
        <dbReference type="Proteomes" id="UP001516023"/>
    </source>
</evidence>
<name>A0ABD3Q363_9STRA</name>
<dbReference type="Pfam" id="PF00447">
    <property type="entry name" value="HSF_DNA-bind"/>
    <property type="match status" value="1"/>
</dbReference>
<feature type="compositionally biased region" description="Basic and acidic residues" evidence="5">
    <location>
        <begin position="19"/>
        <end position="30"/>
    </location>
</feature>
<feature type="region of interest" description="Disordered" evidence="5">
    <location>
        <begin position="1"/>
        <end position="31"/>
    </location>
</feature>
<dbReference type="SMART" id="SM00415">
    <property type="entry name" value="HSF"/>
    <property type="match status" value="1"/>
</dbReference>
<evidence type="ECO:0000256" key="4">
    <source>
        <dbReference type="RuleBase" id="RU004020"/>
    </source>
</evidence>
<dbReference type="FunFam" id="1.10.10.10:FF:000479">
    <property type="entry name" value="Predicted protein"/>
    <property type="match status" value="1"/>
</dbReference>
<dbReference type="PANTHER" id="PTHR10015">
    <property type="entry name" value="HEAT SHOCK TRANSCRIPTION FACTOR"/>
    <property type="match status" value="1"/>
</dbReference>
<evidence type="ECO:0000256" key="2">
    <source>
        <dbReference type="ARBA" id="ARBA00023125"/>
    </source>
</evidence>
<dbReference type="InterPro" id="IPR036390">
    <property type="entry name" value="WH_DNA-bd_sf"/>
</dbReference>
<evidence type="ECO:0000313" key="7">
    <source>
        <dbReference type="EMBL" id="KAL3794933.1"/>
    </source>
</evidence>
<dbReference type="EMBL" id="JABMIG020000076">
    <property type="protein sequence ID" value="KAL3794933.1"/>
    <property type="molecule type" value="Genomic_DNA"/>
</dbReference>
<dbReference type="PANTHER" id="PTHR10015:SF206">
    <property type="entry name" value="HSF-TYPE DNA-BINDING DOMAIN-CONTAINING PROTEIN"/>
    <property type="match status" value="1"/>
</dbReference>
<keyword evidence="2" id="KW-0238">DNA-binding</keyword>